<name>A0A1I5GZW8_9PSEU</name>
<dbReference type="AlphaFoldDB" id="A0A1I5GZW8"/>
<dbReference type="InterPro" id="IPR011990">
    <property type="entry name" value="TPR-like_helical_dom_sf"/>
</dbReference>
<evidence type="ECO:0000313" key="2">
    <source>
        <dbReference type="Proteomes" id="UP000199398"/>
    </source>
</evidence>
<organism evidence="1 2">
    <name type="scientific">Saccharopolyspora antimicrobica</name>
    <dbReference type="NCBI Taxonomy" id="455193"/>
    <lineage>
        <taxon>Bacteria</taxon>
        <taxon>Bacillati</taxon>
        <taxon>Actinomycetota</taxon>
        <taxon>Actinomycetes</taxon>
        <taxon>Pseudonocardiales</taxon>
        <taxon>Pseudonocardiaceae</taxon>
        <taxon>Saccharopolyspora</taxon>
    </lineage>
</organism>
<dbReference type="SUPFAM" id="SSF48452">
    <property type="entry name" value="TPR-like"/>
    <property type="match status" value="1"/>
</dbReference>
<dbReference type="STRING" id="455193.SAMN05421805_11448"/>
<reference evidence="1 2" key="1">
    <citation type="submission" date="2016-10" db="EMBL/GenBank/DDBJ databases">
        <authorList>
            <person name="de Groot N.N."/>
        </authorList>
    </citation>
    <scope>NUCLEOTIDE SEQUENCE [LARGE SCALE GENOMIC DNA]</scope>
    <source>
        <strain evidence="1 2">CPCC 201259</strain>
    </source>
</reference>
<evidence type="ECO:0008006" key="3">
    <source>
        <dbReference type="Google" id="ProtNLM"/>
    </source>
</evidence>
<dbReference type="Gene3D" id="1.25.40.10">
    <property type="entry name" value="Tetratricopeptide repeat domain"/>
    <property type="match status" value="1"/>
</dbReference>
<gene>
    <name evidence="1" type="ORF">SAMN05421805_11448</name>
</gene>
<dbReference type="EMBL" id="FOUP01000014">
    <property type="protein sequence ID" value="SFO41509.1"/>
    <property type="molecule type" value="Genomic_DNA"/>
</dbReference>
<protein>
    <recommendedName>
        <fullName evidence="3">Tetratricopeptide repeat-containing protein</fullName>
    </recommendedName>
</protein>
<sequence>MLGHFWLVRGDHVEAVQRLNALLRNGSGDVRTIACYLLNAMFAGRFTEVSADVERSWQADQPLGAFVDALVALAGGDIAAGLAATEPHLTHADPWTRAMLRLVRAFLHGFTSDMTNGTRELVAAAADFEAAGDAWGRALTLMSLASAHTAAGSVEAAIAALDAARALARELGDDGQRVWLAGTRISAGDAATARTELLEIIAEARSAHHVALARLALADLARQSGDLEQAADQLRLAEEQAAPESRPFQILHLSGTGFLAGALGDHDLAENRLEAALEMAAAMPDPPMVARVGVGKADLLLRRGEPRRAAALLGAACVVRGGPDAHDPDVARLTRDLQDALGPQAHRTAYAQGLELTTADALELLQRR</sequence>
<proteinExistence type="predicted"/>
<accession>A0A1I5GZW8</accession>
<dbReference type="Proteomes" id="UP000199398">
    <property type="component" value="Unassembled WGS sequence"/>
</dbReference>
<evidence type="ECO:0000313" key="1">
    <source>
        <dbReference type="EMBL" id="SFO41509.1"/>
    </source>
</evidence>